<keyword evidence="1" id="KW-0732">Signal</keyword>
<feature type="signal peptide" evidence="1">
    <location>
        <begin position="1"/>
        <end position="19"/>
    </location>
</feature>
<dbReference type="Proteomes" id="UP000799770">
    <property type="component" value="Unassembled WGS sequence"/>
</dbReference>
<dbReference type="AlphaFoldDB" id="A0A6A5Z6Z1"/>
<keyword evidence="3" id="KW-1185">Reference proteome</keyword>
<dbReference type="OrthoDB" id="3494805at2759"/>
<gene>
    <name evidence="2" type="ORF">BDV96DRAFT_599974</name>
</gene>
<feature type="chain" id="PRO_5025499313" evidence="1">
    <location>
        <begin position="20"/>
        <end position="204"/>
    </location>
</feature>
<evidence type="ECO:0000256" key="1">
    <source>
        <dbReference type="SAM" id="SignalP"/>
    </source>
</evidence>
<name>A0A6A5Z6Z1_9PLEO</name>
<sequence>MTNVYWVGLLLVRLWGKCGLEVRRRGEAIGHGKRAIFEPFVDTTFGVTRHYNAATHEILDQKYGDMLNSHNATMLSVTWLESLPTANHTGRPFENLNMTNGRLVTLQDNGVIRAAVGHTTMTGQILESFNEFRRTKGTTNPLKLHKRDLTVNWLSFNTYGENMKEGSTYFEDLSIIAENAGHNYGADDPTTYDEEFTQSWTGNY</sequence>
<evidence type="ECO:0000313" key="3">
    <source>
        <dbReference type="Proteomes" id="UP000799770"/>
    </source>
</evidence>
<dbReference type="EMBL" id="ML977324">
    <property type="protein sequence ID" value="KAF2114794.1"/>
    <property type="molecule type" value="Genomic_DNA"/>
</dbReference>
<organism evidence="2 3">
    <name type="scientific">Lophiotrema nucula</name>
    <dbReference type="NCBI Taxonomy" id="690887"/>
    <lineage>
        <taxon>Eukaryota</taxon>
        <taxon>Fungi</taxon>
        <taxon>Dikarya</taxon>
        <taxon>Ascomycota</taxon>
        <taxon>Pezizomycotina</taxon>
        <taxon>Dothideomycetes</taxon>
        <taxon>Pleosporomycetidae</taxon>
        <taxon>Pleosporales</taxon>
        <taxon>Lophiotremataceae</taxon>
        <taxon>Lophiotrema</taxon>
    </lineage>
</organism>
<protein>
    <submittedName>
        <fullName evidence="2">Uncharacterized protein</fullName>
    </submittedName>
</protein>
<proteinExistence type="predicted"/>
<accession>A0A6A5Z6Z1</accession>
<reference evidence="2" key="1">
    <citation type="journal article" date="2020" name="Stud. Mycol.">
        <title>101 Dothideomycetes genomes: a test case for predicting lifestyles and emergence of pathogens.</title>
        <authorList>
            <person name="Haridas S."/>
            <person name="Albert R."/>
            <person name="Binder M."/>
            <person name="Bloem J."/>
            <person name="Labutti K."/>
            <person name="Salamov A."/>
            <person name="Andreopoulos B."/>
            <person name="Baker S."/>
            <person name="Barry K."/>
            <person name="Bills G."/>
            <person name="Bluhm B."/>
            <person name="Cannon C."/>
            <person name="Castanera R."/>
            <person name="Culley D."/>
            <person name="Daum C."/>
            <person name="Ezra D."/>
            <person name="Gonzalez J."/>
            <person name="Henrissat B."/>
            <person name="Kuo A."/>
            <person name="Liang C."/>
            <person name="Lipzen A."/>
            <person name="Lutzoni F."/>
            <person name="Magnuson J."/>
            <person name="Mondo S."/>
            <person name="Nolan M."/>
            <person name="Ohm R."/>
            <person name="Pangilinan J."/>
            <person name="Park H.-J."/>
            <person name="Ramirez L."/>
            <person name="Alfaro M."/>
            <person name="Sun H."/>
            <person name="Tritt A."/>
            <person name="Yoshinaga Y."/>
            <person name="Zwiers L.-H."/>
            <person name="Turgeon B."/>
            <person name="Goodwin S."/>
            <person name="Spatafora J."/>
            <person name="Crous P."/>
            <person name="Grigoriev I."/>
        </authorList>
    </citation>
    <scope>NUCLEOTIDE SEQUENCE</scope>
    <source>
        <strain evidence="2">CBS 627.86</strain>
    </source>
</reference>
<evidence type="ECO:0000313" key="2">
    <source>
        <dbReference type="EMBL" id="KAF2114794.1"/>
    </source>
</evidence>